<comment type="caution">
    <text evidence="1">The sequence shown here is derived from an EMBL/GenBank/DDBJ whole genome shotgun (WGS) entry which is preliminary data.</text>
</comment>
<dbReference type="AlphaFoldDB" id="T1A0K5"/>
<protein>
    <submittedName>
        <fullName evidence="1">Restriction modification system DNA specificity domain protein</fullName>
    </submittedName>
</protein>
<dbReference type="PANTHER" id="PTHR30408">
    <property type="entry name" value="TYPE-1 RESTRICTION ENZYME ECOKI SPECIFICITY PROTEIN"/>
    <property type="match status" value="1"/>
</dbReference>
<organism evidence="1">
    <name type="scientific">mine drainage metagenome</name>
    <dbReference type="NCBI Taxonomy" id="410659"/>
    <lineage>
        <taxon>unclassified sequences</taxon>
        <taxon>metagenomes</taxon>
        <taxon>ecological metagenomes</taxon>
    </lineage>
</organism>
<dbReference type="InterPro" id="IPR052021">
    <property type="entry name" value="Type-I_RS_S_subunit"/>
</dbReference>
<proteinExistence type="predicted"/>
<name>T1A0K5_9ZZZZ</name>
<dbReference type="Gene3D" id="1.10.287.1120">
    <property type="entry name" value="Bipartite methylase S protein"/>
    <property type="match status" value="1"/>
</dbReference>
<dbReference type="SUPFAM" id="SSF116734">
    <property type="entry name" value="DNA methylase specificity domain"/>
    <property type="match status" value="2"/>
</dbReference>
<dbReference type="PANTHER" id="PTHR30408:SF13">
    <property type="entry name" value="TYPE I RESTRICTION ENZYME HINDI SPECIFICITY SUBUNIT"/>
    <property type="match status" value="1"/>
</dbReference>
<dbReference type="EMBL" id="AUZY01007286">
    <property type="protein sequence ID" value="EQD50412.1"/>
    <property type="molecule type" value="Genomic_DNA"/>
</dbReference>
<evidence type="ECO:0000313" key="1">
    <source>
        <dbReference type="EMBL" id="EQD50412.1"/>
    </source>
</evidence>
<gene>
    <name evidence="1" type="ORF">B1B_11248</name>
</gene>
<reference evidence="1" key="1">
    <citation type="submission" date="2013-08" db="EMBL/GenBank/DDBJ databases">
        <authorList>
            <person name="Mendez C."/>
            <person name="Richter M."/>
            <person name="Ferrer M."/>
            <person name="Sanchez J."/>
        </authorList>
    </citation>
    <scope>NUCLEOTIDE SEQUENCE</scope>
</reference>
<sequence length="175" mass="19359">EQRAIAHILGTLDDKIELNRRMSETLEAMARALFKSWFVDFDPVRAKLEGRWQRGQSLPGLPAHLYDLFPDRLVDSELSEIPEGWEAGTLADLSKLNPESWSKATRPPLINYIDLSSTKWGRIETATTYAQEAAPSRAQRILRPGDTIVGTVRPGNGSYAMISDEGLTGSTGFAA</sequence>
<accession>T1A0K5</accession>
<feature type="non-terminal residue" evidence="1">
    <location>
        <position position="175"/>
    </location>
</feature>
<feature type="non-terminal residue" evidence="1">
    <location>
        <position position="1"/>
    </location>
</feature>
<reference evidence="1" key="2">
    <citation type="journal article" date="2014" name="ISME J.">
        <title>Microbial stratification in low pH oxic and suboxic macroscopic growths along an acid mine drainage.</title>
        <authorList>
            <person name="Mendez-Garcia C."/>
            <person name="Mesa V."/>
            <person name="Sprenger R.R."/>
            <person name="Richter M."/>
            <person name="Diez M.S."/>
            <person name="Solano J."/>
            <person name="Bargiela R."/>
            <person name="Golyshina O.V."/>
            <person name="Manteca A."/>
            <person name="Ramos J.L."/>
            <person name="Gallego J.R."/>
            <person name="Llorente I."/>
            <person name="Martins Dos Santos V.A."/>
            <person name="Jensen O.N."/>
            <person name="Pelaez A.I."/>
            <person name="Sanchez J."/>
            <person name="Ferrer M."/>
        </authorList>
    </citation>
    <scope>NUCLEOTIDE SEQUENCE</scope>
</reference>